<evidence type="ECO:0000259" key="2">
    <source>
        <dbReference type="Pfam" id="PF14393"/>
    </source>
</evidence>
<dbReference type="AlphaFoldDB" id="A0A318MLR6"/>
<dbReference type="GO" id="GO:0016757">
    <property type="term" value="F:glycosyltransferase activity"/>
    <property type="evidence" value="ECO:0007669"/>
    <property type="project" value="InterPro"/>
</dbReference>
<dbReference type="InterPro" id="IPR002495">
    <property type="entry name" value="Glyco_trans_8"/>
</dbReference>
<dbReference type="SUPFAM" id="SSF53448">
    <property type="entry name" value="Nucleotide-diphospho-sugar transferases"/>
    <property type="match status" value="2"/>
</dbReference>
<sequence>MPKISVVIPAYNVGRYLPECLASISSQDYKDFEALVINDASTDNTAAVAAEAAGKDERIRLVEHPSNMGTHLTRRTGVQEAKGEYTFFLDGDDALAPSMLSKLSEAIDLHPADIMHFGITAIAANGTLDKERQDFENFNNKPTKPSQGLDIVRDIFDEDRGQQVDWRFTQRLYKTDLLKKAFAAMTDNRLGRSQDGYECFVTSALAQSYQPIKECRGYRYYYGRGISGTAQITPKLYARYCREFQSNFAAAYDFANSQHSAILQKCALGFEHKGTEILANDWLLRIDDAHKTEAAHAMSDVFGPAITGREIYRFIRDRAYDFLHQQSAIDDTDPLWGWKAVADGIFVNSAPPLQLERYQSMRSKANEHLSDLQARQTLDAYDRQRIRIFVTTHKKVDIPKSEILQPVQVGPGLKKARMKNTLHDDDGINISEKNLRYCELTTQYWAWKNVDADYYGFCHYRRYFDFSKDTHRENPYGEIMDDYIDDAAIKRYGLDDATISATVKGYDVITTGIKDLRTTIDNWGSPLALYRAAPDLYLKDLQKVCAIVIKSHPDYSDDVKQYLHGHYSCFCNMFIMRKDLFFAYCQWLFPILDEFERSTDMSAYSQEGLRTPGHLAERLFNIWLIHQRRIKPTLRIKELQCVHFTRPEQQTICRPLELADNAKEIIPVVFAANDAYVPMLTTAIYSLLSNASDKYHYDIVVLERDISKQHKAVVRKFLVSSPNITLRFVNVEREIAGCHLTTSNQHISIETYYRFIIQTVLPFYDKVLYLDSDLVVNDDIAELYNTNLGTDLLAAIHDIDYLGNLNNKDGKRLRYSRQVLGMRDPYSYFQAGVLLLNTAEMRKLHSLPEWLRLSSNSRFIYNDQDVLNAQCQGRVTYLDWSWNVIHDCDTRLERIFSHAPANAYRDYLKSRKQPRIIHYAGFIKPWNDASCDLADVYWSYARQTPFYESLIQHLSGSSHNQIQVAQHERVIAEDNGLRRLVDPIAPIGSARREILKTVARAVEGRH</sequence>
<comment type="caution">
    <text evidence="3">The sequence shown here is derived from an EMBL/GenBank/DDBJ whole genome shotgun (WGS) entry which is preliminary data.</text>
</comment>
<evidence type="ECO:0000313" key="4">
    <source>
        <dbReference type="Proteomes" id="UP000248128"/>
    </source>
</evidence>
<dbReference type="InterPro" id="IPR001173">
    <property type="entry name" value="Glyco_trans_2-like"/>
</dbReference>
<dbReference type="InterPro" id="IPR050834">
    <property type="entry name" value="Glycosyltransf_2"/>
</dbReference>
<keyword evidence="3" id="KW-0808">Transferase</keyword>
<evidence type="ECO:0000313" key="3">
    <source>
        <dbReference type="EMBL" id="PXY89484.1"/>
    </source>
</evidence>
<name>A0A318MLR6_9BIFI</name>
<dbReference type="Pfam" id="PF14393">
    <property type="entry name" value="DUF4422"/>
    <property type="match status" value="1"/>
</dbReference>
<protein>
    <submittedName>
        <fullName evidence="3">Glycosyltransferase</fullName>
    </submittedName>
</protein>
<reference evidence="3 4" key="1">
    <citation type="submission" date="2018-05" db="EMBL/GenBank/DDBJ databases">
        <title>Reference genomes for bee gut microbiota database.</title>
        <authorList>
            <person name="Ellegaard K.M."/>
        </authorList>
    </citation>
    <scope>NUCLEOTIDE SEQUENCE [LARGE SCALE GENOMIC DNA]</scope>
    <source>
        <strain evidence="3 4">ESL0199</strain>
    </source>
</reference>
<organism evidence="3 4">
    <name type="scientific">Bifidobacterium asteroides</name>
    <dbReference type="NCBI Taxonomy" id="1684"/>
    <lineage>
        <taxon>Bacteria</taxon>
        <taxon>Bacillati</taxon>
        <taxon>Actinomycetota</taxon>
        <taxon>Actinomycetes</taxon>
        <taxon>Bifidobacteriales</taxon>
        <taxon>Bifidobacteriaceae</taxon>
        <taxon>Bifidobacterium</taxon>
    </lineage>
</organism>
<dbReference type="PANTHER" id="PTHR43685">
    <property type="entry name" value="GLYCOSYLTRANSFERASE"/>
    <property type="match status" value="1"/>
</dbReference>
<feature type="domain" description="Glycosyltransferase 2-like" evidence="1">
    <location>
        <begin position="5"/>
        <end position="140"/>
    </location>
</feature>
<dbReference type="Proteomes" id="UP000248128">
    <property type="component" value="Unassembled WGS sequence"/>
</dbReference>
<gene>
    <name evidence="3" type="ORF">DKK74_01065</name>
</gene>
<dbReference type="CDD" id="cd00761">
    <property type="entry name" value="Glyco_tranf_GTA_type"/>
    <property type="match status" value="1"/>
</dbReference>
<dbReference type="EMBL" id="QGLK01000001">
    <property type="protein sequence ID" value="PXY89484.1"/>
    <property type="molecule type" value="Genomic_DNA"/>
</dbReference>
<dbReference type="InterPro" id="IPR029044">
    <property type="entry name" value="Nucleotide-diphossugar_trans"/>
</dbReference>
<dbReference type="InterPro" id="IPR025536">
    <property type="entry name" value="DUF4422"/>
</dbReference>
<accession>A0A318MLR6</accession>
<dbReference type="Gene3D" id="3.90.550.10">
    <property type="entry name" value="Spore Coat Polysaccharide Biosynthesis Protein SpsA, Chain A"/>
    <property type="match status" value="2"/>
</dbReference>
<dbReference type="OrthoDB" id="3183633at2"/>
<evidence type="ECO:0000259" key="1">
    <source>
        <dbReference type="Pfam" id="PF00535"/>
    </source>
</evidence>
<dbReference type="Pfam" id="PF01501">
    <property type="entry name" value="Glyco_transf_8"/>
    <property type="match status" value="1"/>
</dbReference>
<dbReference type="Pfam" id="PF00535">
    <property type="entry name" value="Glycos_transf_2"/>
    <property type="match status" value="1"/>
</dbReference>
<proteinExistence type="predicted"/>
<dbReference type="CDD" id="cd04194">
    <property type="entry name" value="GT8_A4GalT_like"/>
    <property type="match status" value="1"/>
</dbReference>
<dbReference type="RefSeq" id="WP_110412385.1">
    <property type="nucleotide sequence ID" value="NZ_QGLK01000001.1"/>
</dbReference>
<feature type="domain" description="DUF4422" evidence="2">
    <location>
        <begin position="387"/>
        <end position="627"/>
    </location>
</feature>
<dbReference type="PANTHER" id="PTHR43685:SF2">
    <property type="entry name" value="GLYCOSYLTRANSFERASE 2-LIKE DOMAIN-CONTAINING PROTEIN"/>
    <property type="match status" value="1"/>
</dbReference>